<dbReference type="AlphaFoldDB" id="A0A4R1S9B6"/>
<sequence>MNPGYSPRPRLPVPAASSYAPLSGAAPASTRDEKLPPVNPATVAATAAVAFVNPDVPWVNEDRSSAAQDPAFVNPGTVALTTVVAFVNPDVPWVNEDRSSAAHDPTFMNPGTVALTAVVAFVNPDAPWVNEDRSSAAHDPTFVNPGTVAVIAIVAWAEQVPPLADMPRSPAMRFPRRFREFLLWQRFLSSGPSRTGNPAGCAGLRP</sequence>
<dbReference type="EMBL" id="SLUN01000003">
    <property type="protein sequence ID" value="TCL75102.1"/>
    <property type="molecule type" value="Genomic_DNA"/>
</dbReference>
<feature type="region of interest" description="Disordered" evidence="1">
    <location>
        <begin position="1"/>
        <end position="37"/>
    </location>
</feature>
<evidence type="ECO:0000313" key="3">
    <source>
        <dbReference type="Proteomes" id="UP000295008"/>
    </source>
</evidence>
<gene>
    <name evidence="2" type="ORF">EDC14_100332</name>
</gene>
<protein>
    <submittedName>
        <fullName evidence="2">Uncharacterized protein</fullName>
    </submittedName>
</protein>
<keyword evidence="3" id="KW-1185">Reference proteome</keyword>
<evidence type="ECO:0000256" key="1">
    <source>
        <dbReference type="SAM" id="MobiDB-lite"/>
    </source>
</evidence>
<evidence type="ECO:0000313" key="2">
    <source>
        <dbReference type="EMBL" id="TCL75102.1"/>
    </source>
</evidence>
<dbReference type="Proteomes" id="UP000295008">
    <property type="component" value="Unassembled WGS sequence"/>
</dbReference>
<accession>A0A4R1S9B6</accession>
<organism evidence="2 3">
    <name type="scientific">Hydrogenispora ethanolica</name>
    <dbReference type="NCBI Taxonomy" id="1082276"/>
    <lineage>
        <taxon>Bacteria</taxon>
        <taxon>Bacillati</taxon>
        <taxon>Bacillota</taxon>
        <taxon>Hydrogenispora</taxon>
    </lineage>
</organism>
<reference evidence="2 3" key="1">
    <citation type="submission" date="2019-03" db="EMBL/GenBank/DDBJ databases">
        <title>Genomic Encyclopedia of Type Strains, Phase IV (KMG-IV): sequencing the most valuable type-strain genomes for metagenomic binning, comparative biology and taxonomic classification.</title>
        <authorList>
            <person name="Goeker M."/>
        </authorList>
    </citation>
    <scope>NUCLEOTIDE SEQUENCE [LARGE SCALE GENOMIC DNA]</scope>
    <source>
        <strain evidence="2 3">LX-B</strain>
    </source>
</reference>
<name>A0A4R1S9B6_HYDET</name>
<proteinExistence type="predicted"/>
<comment type="caution">
    <text evidence="2">The sequence shown here is derived from an EMBL/GenBank/DDBJ whole genome shotgun (WGS) entry which is preliminary data.</text>
</comment>